<dbReference type="AlphaFoldDB" id="A0A9Q1JS69"/>
<organism evidence="3 4">
    <name type="scientific">Carnegiea gigantea</name>
    <dbReference type="NCBI Taxonomy" id="171969"/>
    <lineage>
        <taxon>Eukaryota</taxon>
        <taxon>Viridiplantae</taxon>
        <taxon>Streptophyta</taxon>
        <taxon>Embryophyta</taxon>
        <taxon>Tracheophyta</taxon>
        <taxon>Spermatophyta</taxon>
        <taxon>Magnoliopsida</taxon>
        <taxon>eudicotyledons</taxon>
        <taxon>Gunneridae</taxon>
        <taxon>Pentapetalae</taxon>
        <taxon>Caryophyllales</taxon>
        <taxon>Cactineae</taxon>
        <taxon>Cactaceae</taxon>
        <taxon>Cactoideae</taxon>
        <taxon>Echinocereeae</taxon>
        <taxon>Carnegiea</taxon>
    </lineage>
</organism>
<evidence type="ECO:0000313" key="3">
    <source>
        <dbReference type="EMBL" id="KAJ8429970.1"/>
    </source>
</evidence>
<protein>
    <recommendedName>
        <fullName evidence="2">Aminotransferase-like plant mobile domain-containing protein</fullName>
    </recommendedName>
</protein>
<dbReference type="PANTHER" id="PTHR46033">
    <property type="entry name" value="PROTEIN MAIN-LIKE 2"/>
    <property type="match status" value="1"/>
</dbReference>
<name>A0A9Q1JS69_9CARY</name>
<feature type="coiled-coil region" evidence="1">
    <location>
        <begin position="470"/>
        <end position="521"/>
    </location>
</feature>
<sequence length="548" mass="62517">MRRSTRRSSMAVSLDSALDNDAIKRMSTRRSSILPSFEEAQNVVAIFTILRLNSAAGNFATKFSMSSFVKKVEELTHEQRTAVESVGFGNLLKIHHHTLRKNLLVEWMERWDCEKRTFMLLGRELTITPIDAALILGLRVSGKPVSLNEDEPFSALEQEYGATKDNRKINVSAIEHRLESLGDLANEDFVRTFLLFTFGTLLFPNSTGKIDLRYLSFLKDPDKVPEYAWGVAVIEDLFSCLSRKKEEQVKNIEGCLILLQIWSYEHIDIGRPNQLNETCGFPRACCWESSRCTSQRRWFTTKFNEVEENQVTWKLEPKTAELHVDVIRELLDAEMDAKGVCTLEHSSPLAVGVSIATTSTTKTSTRCPWRPPKAVGLLIGSYSFDGHLNLDIFSSSHQSSRQMAVLDEESTGDRGKGKHLQDDILENSRLSTDMSEITVEFPECSSSFNVQNIQNDQRAAKKSLHVKEDYRILKTEYSRLEKEMAELKLENTMLRNKLSLVPKLEEEIARLTKEAADLKESQHLKSQTEVVHRLERLILEYFDEDALQ</sequence>
<dbReference type="Pfam" id="PF10536">
    <property type="entry name" value="PMD"/>
    <property type="match status" value="1"/>
</dbReference>
<dbReference type="Proteomes" id="UP001153076">
    <property type="component" value="Unassembled WGS sequence"/>
</dbReference>
<evidence type="ECO:0000259" key="2">
    <source>
        <dbReference type="Pfam" id="PF10536"/>
    </source>
</evidence>
<accession>A0A9Q1JS69</accession>
<gene>
    <name evidence="3" type="ORF">Cgig2_029596</name>
</gene>
<comment type="caution">
    <text evidence="3">The sequence shown here is derived from an EMBL/GenBank/DDBJ whole genome shotgun (WGS) entry which is preliminary data.</text>
</comment>
<reference evidence="3" key="1">
    <citation type="submission" date="2022-04" db="EMBL/GenBank/DDBJ databases">
        <title>Carnegiea gigantea Genome sequencing and assembly v2.</title>
        <authorList>
            <person name="Copetti D."/>
            <person name="Sanderson M.J."/>
            <person name="Burquez A."/>
            <person name="Wojciechowski M.F."/>
        </authorList>
    </citation>
    <scope>NUCLEOTIDE SEQUENCE</scope>
    <source>
        <strain evidence="3">SGP5-SGP5p</strain>
        <tissue evidence="3">Aerial part</tissue>
    </source>
</reference>
<keyword evidence="4" id="KW-1185">Reference proteome</keyword>
<keyword evidence="1" id="KW-0175">Coiled coil</keyword>
<evidence type="ECO:0000313" key="4">
    <source>
        <dbReference type="Proteomes" id="UP001153076"/>
    </source>
</evidence>
<dbReference type="PANTHER" id="PTHR46033:SF8">
    <property type="entry name" value="PROTEIN MAINTENANCE OF MERISTEMS-LIKE"/>
    <property type="match status" value="1"/>
</dbReference>
<dbReference type="EMBL" id="JAKOGI010000838">
    <property type="protein sequence ID" value="KAJ8429970.1"/>
    <property type="molecule type" value="Genomic_DNA"/>
</dbReference>
<evidence type="ECO:0000256" key="1">
    <source>
        <dbReference type="SAM" id="Coils"/>
    </source>
</evidence>
<dbReference type="OrthoDB" id="684301at2759"/>
<feature type="domain" description="Aminotransferase-like plant mobile" evidence="2">
    <location>
        <begin position="87"/>
        <end position="314"/>
    </location>
</feature>
<dbReference type="GO" id="GO:0010073">
    <property type="term" value="P:meristem maintenance"/>
    <property type="evidence" value="ECO:0007669"/>
    <property type="project" value="InterPro"/>
</dbReference>
<dbReference type="InterPro" id="IPR044824">
    <property type="entry name" value="MAIN-like"/>
</dbReference>
<proteinExistence type="predicted"/>
<dbReference type="InterPro" id="IPR019557">
    <property type="entry name" value="AminoTfrase-like_pln_mobile"/>
</dbReference>